<keyword evidence="4" id="KW-0808">Transferase</keyword>
<feature type="domain" description="GGDEF" evidence="3">
    <location>
        <begin position="546"/>
        <end position="677"/>
    </location>
</feature>
<evidence type="ECO:0000313" key="4">
    <source>
        <dbReference type="EMBL" id="UXI69061.1"/>
    </source>
</evidence>
<dbReference type="PANTHER" id="PTHR44757:SF2">
    <property type="entry name" value="BIOFILM ARCHITECTURE MAINTENANCE PROTEIN MBAA"/>
    <property type="match status" value="1"/>
</dbReference>
<evidence type="ECO:0000313" key="5">
    <source>
        <dbReference type="Proteomes" id="UP001064632"/>
    </source>
</evidence>
<dbReference type="InterPro" id="IPR000014">
    <property type="entry name" value="PAS"/>
</dbReference>
<dbReference type="PANTHER" id="PTHR44757">
    <property type="entry name" value="DIGUANYLATE CYCLASE DGCP"/>
    <property type="match status" value="1"/>
</dbReference>
<evidence type="ECO:0000259" key="2">
    <source>
        <dbReference type="PROSITE" id="PS50113"/>
    </source>
</evidence>
<dbReference type="Pfam" id="PF08447">
    <property type="entry name" value="PAS_3"/>
    <property type="match status" value="1"/>
</dbReference>
<sequence length="677" mass="74705">MRKPGRGEVSDVSAAPRLAVLAADENGAPLLVERLQACGFARPAICRLGDLVSAGGPSVDVLVLGMAELHGSVAVIDTVVAHAPETLCLVAVDVRDDAQARLVLARGIDECVRTDEKDVDLIRHVHFALARRQGRARTAYPRTSLALAAFDESVTLLCVHDMDGRLLAVNDAAATALGYRVDQVEGLSLAKNLGPAMSRRFPGYLKRLRANGLDTGVFALRHRDGRLRYWKYANCSVSLPDGREVVVGNAHDVTAERLERRSEEARLAELEAVNDAALIGLFRADIKGDVTYVNTAYERLSGLYTRSALGSGWLDAVHADDRVAVKRAWQDSVAARGRFFRQFRFQQADGRVLWVDVQAAPVVVDGEIAGFAGSVEDVTARQHAEQSLRRSEQRLRTITNALPAMVAYVDAGWRFVFANARYEATFAQGRSVVGRQVIDVLSPDQFERRRANIERALQGERIVFEDEHAQDEERRVFEFSYIPQLDEDEREVIGVHSMVQDVTPQKREEQRLLHLAEQDPLTGLLNRAGFMARLTRALARTRDQKTQAALMYLDVDYFKKVNDTLGHGIGDALLKAFAQRLTDALRTSDAVGRLGGDEFVVVSENVRRREYAAAVAAKIVTAMRRPFLLDGQTVRVSTSVGLAFSDGTQSTSALLELADQALYRAKQAGRDTYRVSE</sequence>
<dbReference type="Pfam" id="PF08448">
    <property type="entry name" value="PAS_4"/>
    <property type="match status" value="2"/>
</dbReference>
<dbReference type="SMART" id="SM00267">
    <property type="entry name" value="GGDEF"/>
    <property type="match status" value="1"/>
</dbReference>
<dbReference type="RefSeq" id="WP_261696019.1">
    <property type="nucleotide sequence ID" value="NZ_CP104694.1"/>
</dbReference>
<dbReference type="PROSITE" id="PS50112">
    <property type="entry name" value="PAS"/>
    <property type="match status" value="1"/>
</dbReference>
<proteinExistence type="predicted"/>
<dbReference type="EMBL" id="CP104694">
    <property type="protein sequence ID" value="UXI69061.1"/>
    <property type="molecule type" value="Genomic_DNA"/>
</dbReference>
<dbReference type="SUPFAM" id="SSF55785">
    <property type="entry name" value="PYP-like sensor domain (PAS domain)"/>
    <property type="match status" value="3"/>
</dbReference>
<dbReference type="GO" id="GO:0052621">
    <property type="term" value="F:diguanylate cyclase activity"/>
    <property type="evidence" value="ECO:0007669"/>
    <property type="project" value="UniProtKB-EC"/>
</dbReference>
<dbReference type="InterPro" id="IPR029787">
    <property type="entry name" value="Nucleotide_cyclase"/>
</dbReference>
<keyword evidence="5" id="KW-1185">Reference proteome</keyword>
<dbReference type="InterPro" id="IPR000160">
    <property type="entry name" value="GGDEF_dom"/>
</dbReference>
<dbReference type="InterPro" id="IPR013656">
    <property type="entry name" value="PAS_4"/>
</dbReference>
<name>A0ABY6BHJ7_9GAMM</name>
<dbReference type="Proteomes" id="UP001064632">
    <property type="component" value="Chromosome"/>
</dbReference>
<dbReference type="PROSITE" id="PS50887">
    <property type="entry name" value="GGDEF"/>
    <property type="match status" value="1"/>
</dbReference>
<organism evidence="4 5">
    <name type="scientific">Tahibacter amnicola</name>
    <dbReference type="NCBI Taxonomy" id="2976241"/>
    <lineage>
        <taxon>Bacteria</taxon>
        <taxon>Pseudomonadati</taxon>
        <taxon>Pseudomonadota</taxon>
        <taxon>Gammaproteobacteria</taxon>
        <taxon>Lysobacterales</taxon>
        <taxon>Rhodanobacteraceae</taxon>
        <taxon>Tahibacter</taxon>
    </lineage>
</organism>
<protein>
    <submittedName>
        <fullName evidence="4">Diguanylate cyclase</fullName>
        <ecNumber evidence="4">2.7.7.65</ecNumber>
    </submittedName>
</protein>
<dbReference type="InterPro" id="IPR052155">
    <property type="entry name" value="Biofilm_reg_signaling"/>
</dbReference>
<dbReference type="SUPFAM" id="SSF55073">
    <property type="entry name" value="Nucleotide cyclase"/>
    <property type="match status" value="1"/>
</dbReference>
<dbReference type="InterPro" id="IPR043128">
    <property type="entry name" value="Rev_trsase/Diguanyl_cyclase"/>
</dbReference>
<dbReference type="Gene3D" id="3.30.450.20">
    <property type="entry name" value="PAS domain"/>
    <property type="match status" value="3"/>
</dbReference>
<evidence type="ECO:0000259" key="3">
    <source>
        <dbReference type="PROSITE" id="PS50887"/>
    </source>
</evidence>
<dbReference type="CDD" id="cd01949">
    <property type="entry name" value="GGDEF"/>
    <property type="match status" value="1"/>
</dbReference>
<reference evidence="4" key="1">
    <citation type="submission" date="2022-09" db="EMBL/GenBank/DDBJ databases">
        <title>Tahibacter sp. nov., isolated from a fresh water.</title>
        <authorList>
            <person name="Baek J.H."/>
            <person name="Lee J.K."/>
            <person name="Kim J.M."/>
            <person name="Jeon C.O."/>
        </authorList>
    </citation>
    <scope>NUCLEOTIDE SEQUENCE</scope>
    <source>
        <strain evidence="4">W38</strain>
    </source>
</reference>
<dbReference type="Pfam" id="PF00990">
    <property type="entry name" value="GGDEF"/>
    <property type="match status" value="1"/>
</dbReference>
<dbReference type="InterPro" id="IPR001610">
    <property type="entry name" value="PAC"/>
</dbReference>
<dbReference type="Gene3D" id="3.30.70.270">
    <property type="match status" value="1"/>
</dbReference>
<dbReference type="SMART" id="SM00086">
    <property type="entry name" value="PAC"/>
    <property type="match status" value="2"/>
</dbReference>
<feature type="domain" description="PAS" evidence="1">
    <location>
        <begin position="266"/>
        <end position="336"/>
    </location>
</feature>
<gene>
    <name evidence="4" type="ORF">N4264_05260</name>
</gene>
<dbReference type="InterPro" id="IPR013655">
    <property type="entry name" value="PAS_fold_3"/>
</dbReference>
<dbReference type="NCBIfam" id="TIGR00229">
    <property type="entry name" value="sensory_box"/>
    <property type="match status" value="3"/>
</dbReference>
<dbReference type="InterPro" id="IPR000700">
    <property type="entry name" value="PAS-assoc_C"/>
</dbReference>
<accession>A0ABY6BHJ7</accession>
<feature type="domain" description="PAC" evidence="2">
    <location>
        <begin position="339"/>
        <end position="390"/>
    </location>
</feature>
<dbReference type="EC" id="2.7.7.65" evidence="4"/>
<evidence type="ECO:0000259" key="1">
    <source>
        <dbReference type="PROSITE" id="PS50112"/>
    </source>
</evidence>
<dbReference type="SMART" id="SM00091">
    <property type="entry name" value="PAS"/>
    <property type="match status" value="3"/>
</dbReference>
<dbReference type="CDD" id="cd00130">
    <property type="entry name" value="PAS"/>
    <property type="match status" value="3"/>
</dbReference>
<keyword evidence="4" id="KW-0548">Nucleotidyltransferase</keyword>
<dbReference type="NCBIfam" id="TIGR00254">
    <property type="entry name" value="GGDEF"/>
    <property type="match status" value="1"/>
</dbReference>
<dbReference type="PROSITE" id="PS50113">
    <property type="entry name" value="PAC"/>
    <property type="match status" value="1"/>
</dbReference>
<dbReference type="InterPro" id="IPR035965">
    <property type="entry name" value="PAS-like_dom_sf"/>
</dbReference>